<dbReference type="AlphaFoldDB" id="A0A834JF19"/>
<gene>
    <name evidence="2" type="ORF">HZH66_012686</name>
</gene>
<accession>A0A834JF19</accession>
<evidence type="ECO:0000313" key="2">
    <source>
        <dbReference type="EMBL" id="KAF7384436.1"/>
    </source>
</evidence>
<feature type="region of interest" description="Disordered" evidence="1">
    <location>
        <begin position="85"/>
        <end position="111"/>
    </location>
</feature>
<proteinExistence type="predicted"/>
<dbReference type="EMBL" id="JACSEA010000016">
    <property type="protein sequence ID" value="KAF7384436.1"/>
    <property type="molecule type" value="Genomic_DNA"/>
</dbReference>
<protein>
    <submittedName>
        <fullName evidence="2">Uncharacterized protein</fullName>
    </submittedName>
</protein>
<evidence type="ECO:0000313" key="3">
    <source>
        <dbReference type="Proteomes" id="UP000614350"/>
    </source>
</evidence>
<organism evidence="2 3">
    <name type="scientific">Vespula vulgaris</name>
    <name type="common">Yellow jacket</name>
    <name type="synonym">Wasp</name>
    <dbReference type="NCBI Taxonomy" id="7454"/>
    <lineage>
        <taxon>Eukaryota</taxon>
        <taxon>Metazoa</taxon>
        <taxon>Ecdysozoa</taxon>
        <taxon>Arthropoda</taxon>
        <taxon>Hexapoda</taxon>
        <taxon>Insecta</taxon>
        <taxon>Pterygota</taxon>
        <taxon>Neoptera</taxon>
        <taxon>Endopterygota</taxon>
        <taxon>Hymenoptera</taxon>
        <taxon>Apocrita</taxon>
        <taxon>Aculeata</taxon>
        <taxon>Vespoidea</taxon>
        <taxon>Vespidae</taxon>
        <taxon>Vespinae</taxon>
        <taxon>Vespula</taxon>
    </lineage>
</organism>
<feature type="compositionally biased region" description="Basic and acidic residues" evidence="1">
    <location>
        <begin position="85"/>
        <end position="100"/>
    </location>
</feature>
<sequence length="111" mass="13041">MESRQSNFVSIHDLENIGHSHLQNSLDVDYQLRCNIFGMTRVNNNCSSQCNVNVTFKNRVPQAPQREIIGFEFFEPFQERIRELTSKEKRREEKRTERLKPGLNGSISALW</sequence>
<name>A0A834JF19_VESVU</name>
<dbReference type="Proteomes" id="UP000614350">
    <property type="component" value="Unassembled WGS sequence"/>
</dbReference>
<comment type="caution">
    <text evidence="2">The sequence shown here is derived from an EMBL/GenBank/DDBJ whole genome shotgun (WGS) entry which is preliminary data.</text>
</comment>
<evidence type="ECO:0000256" key="1">
    <source>
        <dbReference type="SAM" id="MobiDB-lite"/>
    </source>
</evidence>
<keyword evidence="3" id="KW-1185">Reference proteome</keyword>
<reference evidence="2" key="1">
    <citation type="journal article" date="2020" name="G3 (Bethesda)">
        <title>High-Quality Assemblies for Three Invasive Social Wasps from the &lt;i&gt;Vespula&lt;/i&gt; Genus.</title>
        <authorList>
            <person name="Harrop T.W.R."/>
            <person name="Guhlin J."/>
            <person name="McLaughlin G.M."/>
            <person name="Permina E."/>
            <person name="Stockwell P."/>
            <person name="Gilligan J."/>
            <person name="Le Lec M.F."/>
            <person name="Gruber M.A.M."/>
            <person name="Quinn O."/>
            <person name="Lovegrove M."/>
            <person name="Duncan E.J."/>
            <person name="Remnant E.J."/>
            <person name="Van Eeckhoven J."/>
            <person name="Graham B."/>
            <person name="Knapp R.A."/>
            <person name="Langford K.W."/>
            <person name="Kronenberg Z."/>
            <person name="Press M.O."/>
            <person name="Eacker S.M."/>
            <person name="Wilson-Rankin E.E."/>
            <person name="Purcell J."/>
            <person name="Lester P.J."/>
            <person name="Dearden P.K."/>
        </authorList>
    </citation>
    <scope>NUCLEOTIDE SEQUENCE</scope>
    <source>
        <strain evidence="2">Marl-1</strain>
    </source>
</reference>